<accession>Q7Y2K6</accession>
<dbReference type="Proteomes" id="UP000000983">
    <property type="component" value="Segment"/>
</dbReference>
<protein>
    <submittedName>
        <fullName evidence="1">Uncharacterized protein</fullName>
    </submittedName>
</protein>
<dbReference type="GeneID" id="2653339"/>
<evidence type="ECO:0000313" key="1">
    <source>
        <dbReference type="EMBL" id="BAC78108.1"/>
    </source>
</evidence>
<proteinExistence type="predicted"/>
<name>Q7Y2K6_9CAUD</name>
<keyword evidence="2" id="KW-1185">Reference proteome</keyword>
<dbReference type="EMBL" id="AP005154">
    <property type="protein sequence ID" value="BAC78108.1"/>
    <property type="molecule type" value="Genomic_DNA"/>
</dbReference>
<sequence length="138" mass="15620">MFTLTNFQVGIIVKQEIKSLFVPDGSALMVWALFEHPSAIFAYVAQIISPVLHREPMPVKLAGYHSGFAPERSDLVFTLVIQCADFWRFRKDFVVSIDNILTANGRFFLVRLFVCCGISNTSVLEIILLYSLSVVICW</sequence>
<dbReference type="RefSeq" id="NP_859371.1">
    <property type="nucleotide sequence ID" value="NC_004914.3"/>
</dbReference>
<evidence type="ECO:0000313" key="2">
    <source>
        <dbReference type="Proteomes" id="UP000000983"/>
    </source>
</evidence>
<reference evidence="1 2" key="1">
    <citation type="journal article" date="2003" name="J. Bacteriol.">
        <title>Genome analysis of a novel Shiga toxin 1 (Stx1)-converting phage which is closely related to Stx2-converting phages but not to other Stx1-converting phages.</title>
        <authorList>
            <person name="Sato T."/>
            <person name="Shimizu T."/>
            <person name="Watarai M."/>
            <person name="Kobayashi M."/>
            <person name="Kano S."/>
            <person name="Hamabata T."/>
            <person name="Takeda Y."/>
            <person name="Yamasaki S."/>
        </authorList>
    </citation>
    <scope>NUCLEOTIDE SEQUENCE</scope>
    <source>
        <strain evidence="1">Stx2 phage-II</strain>
    </source>
</reference>
<dbReference type="KEGG" id="vg:2653339"/>
<organism evidence="1 2">
    <name type="scientific">Escherichia phage Stx2 II</name>
    <dbReference type="NCBI Taxonomy" id="194949"/>
    <lineage>
        <taxon>Viruses</taxon>
        <taxon>Duplodnaviria</taxon>
        <taxon>Heunggongvirae</taxon>
        <taxon>Uroviricota</taxon>
        <taxon>Caudoviricetes</taxon>
        <taxon>Sepvirinae</taxon>
        <taxon>Traversvirus</taxon>
        <taxon>Traversvirus II</taxon>
    </lineage>
</organism>